<dbReference type="GeneID" id="105025080"/>
<organism evidence="11 12">
    <name type="scientific">Esox lucius</name>
    <name type="common">Northern pike</name>
    <dbReference type="NCBI Taxonomy" id="8010"/>
    <lineage>
        <taxon>Eukaryota</taxon>
        <taxon>Metazoa</taxon>
        <taxon>Chordata</taxon>
        <taxon>Craniata</taxon>
        <taxon>Vertebrata</taxon>
        <taxon>Euteleostomi</taxon>
        <taxon>Actinopterygii</taxon>
        <taxon>Neopterygii</taxon>
        <taxon>Teleostei</taxon>
        <taxon>Protacanthopterygii</taxon>
        <taxon>Esociformes</taxon>
        <taxon>Esocidae</taxon>
        <taxon>Esox</taxon>
    </lineage>
</organism>
<dbReference type="RefSeq" id="XP_019899717.2">
    <property type="nucleotide sequence ID" value="XM_020044158.2"/>
</dbReference>
<evidence type="ECO:0000259" key="10">
    <source>
        <dbReference type="Pfam" id="PF00685"/>
    </source>
</evidence>
<name>A0A3P9ABC5_ESOLU</name>
<dbReference type="GO" id="GO:0008146">
    <property type="term" value="F:sulfotransferase activity"/>
    <property type="evidence" value="ECO:0007669"/>
    <property type="project" value="InterPro"/>
</dbReference>
<keyword evidence="6 9" id="KW-0472">Membrane</keyword>
<dbReference type="PANTHER" id="PTHR15532">
    <property type="match status" value="1"/>
</dbReference>
<keyword evidence="3 9" id="KW-0812">Transmembrane</keyword>
<feature type="domain" description="Sulfotransferase" evidence="10">
    <location>
        <begin position="851"/>
        <end position="1200"/>
    </location>
</feature>
<feature type="transmembrane region" description="Helical" evidence="9">
    <location>
        <begin position="808"/>
        <end position="827"/>
    </location>
</feature>
<accession>A0A3P9ABC5</accession>
<dbReference type="InParanoid" id="A0A3P9ABC5"/>
<dbReference type="STRING" id="8010.ENSELUP00000038005"/>
<evidence type="ECO:0000256" key="4">
    <source>
        <dbReference type="ARBA" id="ARBA00022729"/>
    </source>
</evidence>
<dbReference type="InterPro" id="IPR008929">
    <property type="entry name" value="Chondroitin_lyas"/>
</dbReference>
<dbReference type="OrthoDB" id="5946629at2759"/>
<dbReference type="GO" id="GO:0047757">
    <property type="term" value="F:chondroitin-glucuronate 5-epimerase activity"/>
    <property type="evidence" value="ECO:0007669"/>
    <property type="project" value="TreeGrafter"/>
</dbReference>
<dbReference type="Gene3D" id="3.40.50.300">
    <property type="entry name" value="P-loop containing nucleotide triphosphate hydrolases"/>
    <property type="match status" value="1"/>
</dbReference>
<evidence type="ECO:0000256" key="2">
    <source>
        <dbReference type="ARBA" id="ARBA00006556"/>
    </source>
</evidence>
<keyword evidence="7" id="KW-0325">Glycoprotein</keyword>
<keyword evidence="4" id="KW-0732">Signal</keyword>
<keyword evidence="12" id="KW-1185">Reference proteome</keyword>
<sequence>MKTKTSGSWIMAQKCAGRSMVLFLLMIVRVAFLRLTDISDNNIIYEDVGKNTLKGNGNATDHLKSWPANLHPNLFFNLVEVRLLQQRSATTHRHIFKVIRTAVHTMLVNKPKYLPPVTHKDFISKWNEIYGNNLPPLALYCLLSPEDTASRQFLLRYMDQMALYPNWTVTSAPNDEVPMAHSLTGFTTAYDFIYPLLDTQRHVRYLEKIRTVTEDLYELSKHRAWGKQFLHNHQTTNILAILTGALVVGAHGYPETMVWKQAAVNFMEKTMFLLSHVVDGSLDEGVAYGSYTAKSVTQYVFLARRHFDIDHSQNNWLQAHFWFYYSTLLPGFQRTVGIADSNYNWFYGPESQLVFLDAFVLRDGTGNWLAEQIRKHRPKDGPMGQSTAQRWATLHTEFLWYDCELPSQPPQGFGEAGLHMFSNWGVITYGGGLPHGQGNTFVSFKSGKLAGRAVYDIVHTKPYSWLEGWSNFNPGHEHPDQNSFTFAPNGQVLVSEALYGPKYSYLNNVLMFAPSPTSQCNQPWEGQLGECNKWMRWEEPEVGDTAGEIIAAASHGDSMFVSGEAASAHSSAMGLKSVYRALVLLNSQTLLVFDHVEKSKDSPLNMLSAFFHNLDSNLKYVPHRAMDKYSGVVMNVWDAHYQMFWFDNQGTSPVAKIQGAEQAAEFKKRWTQFVNVTFPMEGPVTRVAYLMHGPNVRISDCRFIDNSANGVRLSVIVNDTELIVSIATKYNDIAARYTYLGFGGFAKMQSTHQIIEFGLGVQVMTKPNSVDPLHGFVLTVNILVVLTMCLAIGFLIVQHRFYFCFRRLMCYILMFVLVLWVVEFMLVSKSCYWLVGVQSVSSNTLHPLPTVVITSLPGSGAEILKVLFYNNTDFLYFQVPTKHLVVPETEFNFDPLVDACVWSRLDAKRGHYKAIQGWFHSVVKNPKLHLQNIRLRDTGQQMDDHGMTKGTWNKTEDVLPGKIRKPSRSGSAKQRSFSRDVKYVQELRQHVKSNPNARPVLNLGSGSWTLKLLFVQEVVGRSLRAVHVVRDPRAWIYLMLYNSEPSLYSRKNVQKHIAAIFEQAKDGGRSKCATGIAPEFLKLHSVLSDPETEPVLLLAHLWLAHTTAALQVNPIDNYLCVRFEDIIQLPEDTARKIHTFLGVPVAPAALNQLMFATSSKLYSLVYEGDISAASINVWKEKMPVHEIRMIEAVCMTLMESLGYKMYSS</sequence>
<feature type="transmembrane region" description="Helical" evidence="9">
    <location>
        <begin position="773"/>
        <end position="796"/>
    </location>
</feature>
<keyword evidence="5 9" id="KW-1133">Transmembrane helix</keyword>
<proteinExistence type="inferred from homology"/>
<dbReference type="InterPro" id="IPR000863">
    <property type="entry name" value="Sulfotransferase_dom"/>
</dbReference>
<dbReference type="Gene3D" id="2.70.98.70">
    <property type="match status" value="1"/>
</dbReference>
<dbReference type="SUPFAM" id="SSF48230">
    <property type="entry name" value="Chondroitin AC/alginate lyase"/>
    <property type="match status" value="1"/>
</dbReference>
<dbReference type="GeneTree" id="ENSGT00390000006522"/>
<dbReference type="Pfam" id="PF00685">
    <property type="entry name" value="Sulfotransfer_1"/>
    <property type="match status" value="1"/>
</dbReference>
<dbReference type="Ensembl" id="ENSELUT00000028065.3">
    <property type="protein sequence ID" value="ENSELUP00000038005.2"/>
    <property type="gene ID" value="ENSELUG00000000720.3"/>
</dbReference>
<keyword evidence="8" id="KW-0413">Isomerase</keyword>
<evidence type="ECO:0000256" key="3">
    <source>
        <dbReference type="ARBA" id="ARBA00022692"/>
    </source>
</evidence>
<dbReference type="AlphaFoldDB" id="A0A3P9ABC5"/>
<dbReference type="RefSeq" id="XP_019899716.2">
    <property type="nucleotide sequence ID" value="XM_020044157.2"/>
</dbReference>
<evidence type="ECO:0000313" key="11">
    <source>
        <dbReference type="Ensembl" id="ENSELUP00000038005.2"/>
    </source>
</evidence>
<comment type="subcellular location">
    <subcellularLocation>
        <location evidence="1">Membrane</location>
        <topology evidence="1">Multi-pass membrane protein</topology>
    </subcellularLocation>
</comment>
<protein>
    <recommendedName>
        <fullName evidence="10">Sulfotransferase domain-containing protein</fullName>
    </recommendedName>
</protein>
<reference evidence="11" key="4">
    <citation type="submission" date="2025-09" db="UniProtKB">
        <authorList>
            <consortium name="Ensembl"/>
        </authorList>
    </citation>
    <scope>IDENTIFICATION</scope>
</reference>
<dbReference type="Gene3D" id="1.50.10.100">
    <property type="entry name" value="Chondroitin AC/alginate lyase"/>
    <property type="match status" value="1"/>
</dbReference>
<reference evidence="11" key="2">
    <citation type="submission" date="2020-02" db="EMBL/GenBank/DDBJ databases">
        <title>Esox lucius (northern pike) genome, fEsoLuc1, primary haplotype.</title>
        <authorList>
            <person name="Myers G."/>
            <person name="Karagic N."/>
            <person name="Meyer A."/>
            <person name="Pippel M."/>
            <person name="Reichard M."/>
            <person name="Winkler S."/>
            <person name="Tracey A."/>
            <person name="Sims Y."/>
            <person name="Howe K."/>
            <person name="Rhie A."/>
            <person name="Formenti G."/>
            <person name="Durbin R."/>
            <person name="Fedrigo O."/>
            <person name="Jarvis E.D."/>
        </authorList>
    </citation>
    <scope>NUCLEOTIDE SEQUENCE [LARGE SCALE GENOMIC DNA]</scope>
</reference>
<dbReference type="Proteomes" id="UP000265140">
    <property type="component" value="Chromosome 3"/>
</dbReference>
<evidence type="ECO:0000256" key="1">
    <source>
        <dbReference type="ARBA" id="ARBA00004141"/>
    </source>
</evidence>
<evidence type="ECO:0000256" key="9">
    <source>
        <dbReference type="SAM" id="Phobius"/>
    </source>
</evidence>
<dbReference type="KEGG" id="els:105025080"/>
<reference evidence="11" key="3">
    <citation type="submission" date="2025-08" db="UniProtKB">
        <authorList>
            <consortium name="Ensembl"/>
        </authorList>
    </citation>
    <scope>IDENTIFICATION</scope>
</reference>
<evidence type="ECO:0000256" key="7">
    <source>
        <dbReference type="ARBA" id="ARBA00023180"/>
    </source>
</evidence>
<evidence type="ECO:0000313" key="12">
    <source>
        <dbReference type="Proteomes" id="UP000265140"/>
    </source>
</evidence>
<dbReference type="InterPro" id="IPR027417">
    <property type="entry name" value="P-loop_NTPase"/>
</dbReference>
<dbReference type="Bgee" id="ENSELUG00000000720">
    <property type="expression patterns" value="Expressed in muscle tissue and 11 other cell types or tissues"/>
</dbReference>
<dbReference type="SUPFAM" id="SSF52540">
    <property type="entry name" value="P-loop containing nucleoside triphosphate hydrolases"/>
    <property type="match status" value="1"/>
</dbReference>
<dbReference type="InterPro" id="IPR052447">
    <property type="entry name" value="Dermatan-Sulfate_Isomerase"/>
</dbReference>
<evidence type="ECO:0000256" key="6">
    <source>
        <dbReference type="ARBA" id="ARBA00023136"/>
    </source>
</evidence>
<reference evidence="12" key="1">
    <citation type="journal article" date="2014" name="PLoS ONE">
        <title>The genome and linkage map of the northern pike (Esox lucius): conserved synteny revealed between the salmonid sister group and the Neoteleostei.</title>
        <authorList>
            <person name="Rondeau E.B."/>
            <person name="Minkley D.R."/>
            <person name="Leong J.S."/>
            <person name="Messmer A.M."/>
            <person name="Jantzen J.R."/>
            <person name="von Schalburg K.R."/>
            <person name="Lemon C."/>
            <person name="Bird N.H."/>
            <person name="Koop B.F."/>
        </authorList>
    </citation>
    <scope>NUCLEOTIDE SEQUENCE</scope>
</reference>
<comment type="similarity">
    <text evidence="2">Belongs to the dermatan-sulfate isomerase family.</text>
</comment>
<dbReference type="GO" id="GO:0016020">
    <property type="term" value="C:membrane"/>
    <property type="evidence" value="ECO:0007669"/>
    <property type="project" value="UniProtKB-SubCell"/>
</dbReference>
<dbReference type="PANTHER" id="PTHR15532:SF2">
    <property type="entry name" value="DERMATAN-SULFATE EPIMERASE-LIKE PROTEIN"/>
    <property type="match status" value="1"/>
</dbReference>
<evidence type="ECO:0000256" key="8">
    <source>
        <dbReference type="ARBA" id="ARBA00023235"/>
    </source>
</evidence>
<dbReference type="OMA" id="NWTVTSA"/>
<evidence type="ECO:0000256" key="5">
    <source>
        <dbReference type="ARBA" id="ARBA00022989"/>
    </source>
</evidence>